<dbReference type="Proteomes" id="UP000187313">
    <property type="component" value="Unassembled WGS sequence"/>
</dbReference>
<evidence type="ECO:0000313" key="2">
    <source>
        <dbReference type="Proteomes" id="UP000187313"/>
    </source>
</evidence>
<keyword evidence="2" id="KW-1185">Reference proteome</keyword>
<dbReference type="EMBL" id="MPTD01000002">
    <property type="protein sequence ID" value="OMD55290.1"/>
    <property type="molecule type" value="Genomic_DNA"/>
</dbReference>
<evidence type="ECO:0000313" key="1">
    <source>
        <dbReference type="EMBL" id="OMD55290.1"/>
    </source>
</evidence>
<protein>
    <submittedName>
        <fullName evidence="1">Uncharacterized protein</fullName>
    </submittedName>
</protein>
<proteinExistence type="predicted"/>
<name>A0ABX3HXC9_9BACL</name>
<comment type="caution">
    <text evidence="1">The sequence shown here is derived from an EMBL/GenBank/DDBJ whole genome shotgun (WGS) entry which is preliminary data.</text>
</comment>
<organism evidence="1 2">
    <name type="scientific">Paenibacillus odorifer</name>
    <dbReference type="NCBI Taxonomy" id="189426"/>
    <lineage>
        <taxon>Bacteria</taxon>
        <taxon>Bacillati</taxon>
        <taxon>Bacillota</taxon>
        <taxon>Bacilli</taxon>
        <taxon>Bacillales</taxon>
        <taxon>Paenibacillaceae</taxon>
        <taxon>Paenibacillus</taxon>
    </lineage>
</organism>
<accession>A0ABX3HXC9</accession>
<gene>
    <name evidence="1" type="ORF">BSK51_04350</name>
</gene>
<reference evidence="1 2" key="1">
    <citation type="submission" date="2016-10" db="EMBL/GenBank/DDBJ databases">
        <title>Paenibacillus species isolates.</title>
        <authorList>
            <person name="Beno S.M."/>
        </authorList>
    </citation>
    <scope>NUCLEOTIDE SEQUENCE [LARGE SCALE GENOMIC DNA]</scope>
    <source>
        <strain evidence="1 2">FSL R5-0923</strain>
    </source>
</reference>
<dbReference type="RefSeq" id="WP_076298332.1">
    <property type="nucleotide sequence ID" value="NZ_MPTD01000002.1"/>
</dbReference>
<sequence>MQANTDPRYPELMQFMVDTKCGRHFQRAAVNYENLLRDLQDKGLVATFIMELSEYEAEIAAKEAQEELIYQWTLELERELKESA</sequence>